<evidence type="ECO:0000313" key="5">
    <source>
        <dbReference type="EMBL" id="MTT30847.1"/>
    </source>
</evidence>
<dbReference type="Proteomes" id="UP000440978">
    <property type="component" value="Unassembled WGS sequence"/>
</dbReference>
<accession>A0A6N8CNX7</accession>
<evidence type="ECO:0000259" key="2">
    <source>
        <dbReference type="Pfam" id="PF07905"/>
    </source>
</evidence>
<dbReference type="AlphaFoldDB" id="A0A6N8CNX7"/>
<keyword evidence="6" id="KW-1185">Reference proteome</keyword>
<gene>
    <name evidence="5" type="ORF">GMB86_02315</name>
</gene>
<protein>
    <submittedName>
        <fullName evidence="5">PucR family transcriptional regulator</fullName>
    </submittedName>
</protein>
<dbReference type="PANTHER" id="PTHR33744:SF1">
    <property type="entry name" value="DNA-BINDING TRANSCRIPTIONAL ACTIVATOR ADER"/>
    <property type="match status" value="1"/>
</dbReference>
<name>A0A6N8CNX7_9BACI</name>
<proteinExistence type="inferred from homology"/>
<evidence type="ECO:0000259" key="3">
    <source>
        <dbReference type="Pfam" id="PF13556"/>
    </source>
</evidence>
<evidence type="ECO:0000256" key="1">
    <source>
        <dbReference type="ARBA" id="ARBA00006754"/>
    </source>
</evidence>
<feature type="domain" description="PucR C-terminal helix-turn-helix" evidence="3">
    <location>
        <begin position="474"/>
        <end position="532"/>
    </location>
</feature>
<dbReference type="Pfam" id="PF17853">
    <property type="entry name" value="GGDEF_2"/>
    <property type="match status" value="1"/>
</dbReference>
<feature type="domain" description="CdaR GGDEF-like" evidence="4">
    <location>
        <begin position="289"/>
        <end position="421"/>
    </location>
</feature>
<comment type="caution">
    <text evidence="5">The sequence shown here is derived from an EMBL/GenBank/DDBJ whole genome shotgun (WGS) entry which is preliminary data.</text>
</comment>
<dbReference type="PANTHER" id="PTHR33744">
    <property type="entry name" value="CARBOHYDRATE DIACID REGULATOR"/>
    <property type="match status" value="1"/>
</dbReference>
<dbReference type="Gene3D" id="1.10.10.2840">
    <property type="entry name" value="PucR C-terminal helix-turn-helix domain"/>
    <property type="match status" value="1"/>
</dbReference>
<dbReference type="Pfam" id="PF13556">
    <property type="entry name" value="HTH_30"/>
    <property type="match status" value="1"/>
</dbReference>
<comment type="similarity">
    <text evidence="1">Belongs to the CdaR family.</text>
</comment>
<dbReference type="InterPro" id="IPR051448">
    <property type="entry name" value="CdaR-like_regulators"/>
</dbReference>
<dbReference type="InterPro" id="IPR012914">
    <property type="entry name" value="PucR_dom"/>
</dbReference>
<dbReference type="InterPro" id="IPR041522">
    <property type="entry name" value="CdaR_GGDEF"/>
</dbReference>
<dbReference type="Pfam" id="PF07905">
    <property type="entry name" value="PucR"/>
    <property type="match status" value="1"/>
</dbReference>
<dbReference type="EMBL" id="WNHB01000003">
    <property type="protein sequence ID" value="MTT30847.1"/>
    <property type="molecule type" value="Genomic_DNA"/>
</dbReference>
<organism evidence="5 6">
    <name type="scientific">Terrilactibacillus tamarindi</name>
    <dbReference type="NCBI Taxonomy" id="2599694"/>
    <lineage>
        <taxon>Bacteria</taxon>
        <taxon>Bacillati</taxon>
        <taxon>Bacillota</taxon>
        <taxon>Bacilli</taxon>
        <taxon>Bacillales</taxon>
        <taxon>Bacillaceae</taxon>
        <taxon>Terrilactibacillus</taxon>
    </lineage>
</organism>
<sequence length="538" mass="62333">MKVADLFLIPAFKNFEIIAGKTGLNRNINNINMMDAPDIIDFLKSDDLLVTSGYHLRNDPQFFVLLVKNMARLGCSAIGIKTERFLHGIPQEVCELADKLEFPIINIPTEIPLVEVVNETLSLLRDNRLKELKFAIDAHEQFTIHIMNGKGVQKLLENLSNIIQQPLLLLDPYFRPLIPKKLSSENHKIIQSCALIKNDFFLEKSNYTSFSLTDPRCTLTIFPVYTAGNKQCYLIALGEISYFDRLLILTLEQAVNVIAFELMKEDALKQNDRKIKQLFFMNLINNAFSSEKEITHRAKEFHLKTDQKYVCIAGQLDMPDQTSSFIQYQMETNTIYDYMEDEVNSLPFASHFFIEGQQCIILLEIEDSVSHVHEQVSPYLHQLQNKIQHFFNQSISFGLSTICHQLMDVHAIYKEALDALDTGRRIGKTNFIEGYEIKDITDMLRMIPVEDLKAFYKNTLQHLFQYPKDEAETLLHTLFVYLESHGQISETSKKLFVHRNTVIYRLEKCETVFGWDLKDPDTTFRLRLAMRIRPLLNL</sequence>
<evidence type="ECO:0000259" key="4">
    <source>
        <dbReference type="Pfam" id="PF17853"/>
    </source>
</evidence>
<reference evidence="5 6" key="1">
    <citation type="submission" date="2019-11" db="EMBL/GenBank/DDBJ databases">
        <title>Terrilactibacillus tamarindus sp. nov. BCM23-1 isolated from bark of Tamarindus indica.</title>
        <authorList>
            <person name="Kingkaew E."/>
            <person name="Tanasupawat S."/>
        </authorList>
    </citation>
    <scope>NUCLEOTIDE SEQUENCE [LARGE SCALE GENOMIC DNA]</scope>
    <source>
        <strain evidence="5 6">BCM23-1</strain>
    </source>
</reference>
<dbReference type="OrthoDB" id="142218at2"/>
<dbReference type="InterPro" id="IPR025736">
    <property type="entry name" value="PucR_C-HTH_dom"/>
</dbReference>
<dbReference type="RefSeq" id="WP_155216444.1">
    <property type="nucleotide sequence ID" value="NZ_WNHB01000003.1"/>
</dbReference>
<dbReference type="InterPro" id="IPR042070">
    <property type="entry name" value="PucR_C-HTH_sf"/>
</dbReference>
<feature type="domain" description="Purine catabolism PurC-like" evidence="2">
    <location>
        <begin position="7"/>
        <end position="123"/>
    </location>
</feature>
<evidence type="ECO:0000313" key="6">
    <source>
        <dbReference type="Proteomes" id="UP000440978"/>
    </source>
</evidence>